<organism evidence="1 2">
    <name type="scientific">Puccinia coronata f. sp. avenae</name>
    <dbReference type="NCBI Taxonomy" id="200324"/>
    <lineage>
        <taxon>Eukaryota</taxon>
        <taxon>Fungi</taxon>
        <taxon>Dikarya</taxon>
        <taxon>Basidiomycota</taxon>
        <taxon>Pucciniomycotina</taxon>
        <taxon>Pucciniomycetes</taxon>
        <taxon>Pucciniales</taxon>
        <taxon>Pucciniaceae</taxon>
        <taxon>Puccinia</taxon>
    </lineage>
</organism>
<keyword evidence="2" id="KW-1185">Reference proteome</keyword>
<accession>A0A2N5S796</accession>
<sequence length="89" mass="10144">MHDPEKQYHHSRPVTPLRTVIVLRAAAEIHLNHLPSTTCRCRVALEILKIELASSLNLVQTSLDYFALRPDLTPFSSTRPLLEVQPYGR</sequence>
<dbReference type="EMBL" id="PGCJ01001122">
    <property type="protein sequence ID" value="PLW09111.1"/>
    <property type="molecule type" value="Genomic_DNA"/>
</dbReference>
<reference evidence="1 2" key="1">
    <citation type="submission" date="2017-11" db="EMBL/GenBank/DDBJ databases">
        <title>De novo assembly and phasing of dikaryotic genomes from two isolates of Puccinia coronata f. sp. avenae, the causal agent of oat crown rust.</title>
        <authorList>
            <person name="Miller M.E."/>
            <person name="Zhang Y."/>
            <person name="Omidvar V."/>
            <person name="Sperschneider J."/>
            <person name="Schwessinger B."/>
            <person name="Raley C."/>
            <person name="Palmer J.M."/>
            <person name="Garnica D."/>
            <person name="Upadhyaya N."/>
            <person name="Rathjen J."/>
            <person name="Taylor J.M."/>
            <person name="Park R.F."/>
            <person name="Dodds P.N."/>
            <person name="Hirsch C.D."/>
            <person name="Kianian S.F."/>
            <person name="Figueroa M."/>
        </authorList>
    </citation>
    <scope>NUCLEOTIDE SEQUENCE [LARGE SCALE GENOMIC DNA]</scope>
    <source>
        <strain evidence="1">12NC29</strain>
    </source>
</reference>
<comment type="caution">
    <text evidence="1">The sequence shown here is derived from an EMBL/GenBank/DDBJ whole genome shotgun (WGS) entry which is preliminary data.</text>
</comment>
<name>A0A2N5S796_9BASI</name>
<evidence type="ECO:0000313" key="2">
    <source>
        <dbReference type="Proteomes" id="UP000235388"/>
    </source>
</evidence>
<dbReference type="AlphaFoldDB" id="A0A2N5S796"/>
<proteinExistence type="predicted"/>
<dbReference type="Proteomes" id="UP000235388">
    <property type="component" value="Unassembled WGS sequence"/>
</dbReference>
<gene>
    <name evidence="1" type="ORF">PCANC_21594</name>
</gene>
<evidence type="ECO:0000313" key="1">
    <source>
        <dbReference type="EMBL" id="PLW09111.1"/>
    </source>
</evidence>
<protein>
    <submittedName>
        <fullName evidence="1">Uncharacterized protein</fullName>
    </submittedName>
</protein>